<dbReference type="AlphaFoldDB" id="A0A6P6X300"/>
<dbReference type="PANTHER" id="PTHR23272">
    <property type="entry name" value="BED FINGER-RELATED"/>
    <property type="match status" value="1"/>
</dbReference>
<dbReference type="InterPro" id="IPR025525">
    <property type="entry name" value="hAT-like_transposase_RNase-H"/>
</dbReference>
<dbReference type="Pfam" id="PF14372">
    <property type="entry name" value="hAT-like_RNase-H"/>
    <property type="match status" value="1"/>
</dbReference>
<dbReference type="Pfam" id="PF05699">
    <property type="entry name" value="Dimer_Tnp_hAT"/>
    <property type="match status" value="1"/>
</dbReference>
<reference evidence="4" key="2">
    <citation type="submission" date="2025-08" db="UniProtKB">
        <authorList>
            <consortium name="RefSeq"/>
        </authorList>
    </citation>
    <scope>IDENTIFICATION</scope>
    <source>
        <tissue evidence="4">Leaves</tissue>
    </source>
</reference>
<dbReference type="GO" id="GO:0046983">
    <property type="term" value="F:protein dimerization activity"/>
    <property type="evidence" value="ECO:0007669"/>
    <property type="project" value="InterPro"/>
</dbReference>
<evidence type="ECO:0000313" key="4">
    <source>
        <dbReference type="RefSeq" id="XP_027122103.1"/>
    </source>
</evidence>
<dbReference type="InterPro" id="IPR012337">
    <property type="entry name" value="RNaseH-like_sf"/>
</dbReference>
<dbReference type="SUPFAM" id="SSF53098">
    <property type="entry name" value="Ribonuclease H-like"/>
    <property type="match status" value="1"/>
</dbReference>
<sequence length="258" mass="29646">MLSSALYYRLAFGHLQLSDSNFRCCPSLEEWERVEKICGFLQVFYEATNAFSGSNYPTSNLYFSQVFKIQLKLSEECNSSDDFMRRIGSQMFVKFNKYWSEFNLLLAIAVVFDPRYKFQFIEFSYNKLYGTGSNELVKIRNALFDVYNEYVKTFNIPGASSSCSRGSNEVYSHGSKDQEDNQSFDVLEEFDQFDTFEFVSGAQKVNWNYLSKLARDILCVLVLTVASESAFSLGGRILDQFRSSLSPQIVEALVCIKD</sequence>
<name>A0A6P6X300_COFAR</name>
<dbReference type="InterPro" id="IPR008906">
    <property type="entry name" value="HATC_C_dom"/>
</dbReference>
<evidence type="ECO:0000259" key="1">
    <source>
        <dbReference type="Pfam" id="PF05699"/>
    </source>
</evidence>
<dbReference type="GO" id="GO:0003677">
    <property type="term" value="F:DNA binding"/>
    <property type="evidence" value="ECO:0007669"/>
    <property type="project" value="InterPro"/>
</dbReference>
<accession>A0A6P6X300</accession>
<feature type="domain" description="hAT-like transposase RNase-H fold" evidence="2">
    <location>
        <begin position="52"/>
        <end position="150"/>
    </location>
</feature>
<dbReference type="RefSeq" id="XP_027122103.1">
    <property type="nucleotide sequence ID" value="XM_027266302.1"/>
</dbReference>
<evidence type="ECO:0000259" key="2">
    <source>
        <dbReference type="Pfam" id="PF14372"/>
    </source>
</evidence>
<dbReference type="PANTHER" id="PTHR23272:SF192">
    <property type="entry name" value="ZINC FINGER BED DOMAIN-CONTAINING PROTEIN DAYSLEEPER-LIKE"/>
    <property type="match status" value="1"/>
</dbReference>
<dbReference type="GeneID" id="113739056"/>
<gene>
    <name evidence="4" type="primary">LOC113739056</name>
</gene>
<dbReference type="Proteomes" id="UP001652660">
    <property type="component" value="Chromosome 4c"/>
</dbReference>
<organism evidence="3 4">
    <name type="scientific">Coffea arabica</name>
    <name type="common">Arabian coffee</name>
    <dbReference type="NCBI Taxonomy" id="13443"/>
    <lineage>
        <taxon>Eukaryota</taxon>
        <taxon>Viridiplantae</taxon>
        <taxon>Streptophyta</taxon>
        <taxon>Embryophyta</taxon>
        <taxon>Tracheophyta</taxon>
        <taxon>Spermatophyta</taxon>
        <taxon>Magnoliopsida</taxon>
        <taxon>eudicotyledons</taxon>
        <taxon>Gunneridae</taxon>
        <taxon>Pentapetalae</taxon>
        <taxon>asterids</taxon>
        <taxon>lamiids</taxon>
        <taxon>Gentianales</taxon>
        <taxon>Rubiaceae</taxon>
        <taxon>Ixoroideae</taxon>
        <taxon>Gardenieae complex</taxon>
        <taxon>Bertiereae - Coffeeae clade</taxon>
        <taxon>Coffeeae</taxon>
        <taxon>Coffea</taxon>
    </lineage>
</organism>
<feature type="domain" description="HAT C-terminal dimerisation" evidence="1">
    <location>
        <begin position="185"/>
        <end position="258"/>
    </location>
</feature>
<protein>
    <submittedName>
        <fullName evidence="4">Zinc finger BED domain-containing protein RICESLEEPER 1-like</fullName>
    </submittedName>
</protein>
<dbReference type="OrthoDB" id="1873329at2759"/>
<keyword evidence="3" id="KW-1185">Reference proteome</keyword>
<proteinExistence type="predicted"/>
<evidence type="ECO:0000313" key="3">
    <source>
        <dbReference type="Proteomes" id="UP001652660"/>
    </source>
</evidence>
<reference evidence="3" key="1">
    <citation type="journal article" date="2025" name="Foods">
        <title>Unveiling the Microbial Signatures of Arabica Coffee Cherries: Insights into Ripeness Specific Diversity, Functional Traits, and Implications for Quality and Safety.</title>
        <authorList>
            <consortium name="RefSeq"/>
            <person name="Tenea G.N."/>
            <person name="Cifuentes V."/>
            <person name="Reyes P."/>
            <person name="Cevallos-Vallejos M."/>
        </authorList>
    </citation>
    <scope>NUCLEOTIDE SEQUENCE [LARGE SCALE GENOMIC DNA]</scope>
</reference>